<sequence>MKKRQLLSIMMAIVMAVSVFGTTMPASNVEAASRVKKISMSKTPAKVEVGKRITLKVSKKPKKAKGKLIWKSSNLKVARVSQKGVVKGIKPGKVKITVKLKSGKKMLSASRRVIVEKKKTKTVKKSTVKISELKVKEQQISLDEGKVQQMEVTIKPSNATNKKVEYSSSDQDVATVSKDGVITAIAQGSCTITAKAADGSGCFVSSEVTVTKKERPRAIITQDAEVDDQDSLIHILLYSNEIDIQGIVQGSSSIHWIGVPGIVTPETANGSYEKPYRWPGTSWMMNYLDAYAKVYPNLKKHDKTYPTPRYLKSVTKIGNIGYEGEMDNSTDGSNLIKKALLDNDERTLYLMAWGGPNTIARALKDVENEYKGTKNWENIRNKIIKKVVITACMEQDNTYKTYISEEWPEIKFVSCVQMSSYAYGWGKMPEDESKATLKGEWMLKNLLRGHGALLDKYVTWGDGTYLEGELPENQFGTDDNLMETWWGAKFMGTHDRYDFLSEGDSPTFFLLLDSGLRSLEDLTYGGFSGRYALNTTKKNSKGQQLNYWSPEKDIYVNADGTKTTTESSWKYIDDIQNDFAARADWCVKDYKNANHAPKITVKEGTDIQAEAGEQIKLHAVTTDPDNDYVRVKWSIYEDACTYTNTENIKLKGAASDVVSFKIPDDVKSGDEIHFIAQAKDDGEHTLTHYQQVIVHIK</sequence>
<dbReference type="Pfam" id="PF02368">
    <property type="entry name" value="Big_2"/>
    <property type="match status" value="2"/>
</dbReference>
<dbReference type="SUPFAM" id="SSF49373">
    <property type="entry name" value="Invasin/intimin cell-adhesion fragments"/>
    <property type="match status" value="2"/>
</dbReference>
<evidence type="ECO:0000256" key="1">
    <source>
        <dbReference type="SAM" id="SignalP"/>
    </source>
</evidence>
<reference evidence="3 4" key="1">
    <citation type="submission" date="2018-08" db="EMBL/GenBank/DDBJ databases">
        <title>A genome reference for cultivated species of the human gut microbiota.</title>
        <authorList>
            <person name="Zou Y."/>
            <person name="Xue W."/>
            <person name="Luo G."/>
        </authorList>
    </citation>
    <scope>NUCLEOTIDE SEQUENCE [LARGE SCALE GENOMIC DNA]</scope>
    <source>
        <strain evidence="3 4">AM34-3LB</strain>
    </source>
</reference>
<feature type="domain" description="BIG2" evidence="2">
    <location>
        <begin position="34"/>
        <end position="110"/>
    </location>
</feature>
<evidence type="ECO:0000313" key="4">
    <source>
        <dbReference type="Proteomes" id="UP000284621"/>
    </source>
</evidence>
<dbReference type="RefSeq" id="WP_118380951.1">
    <property type="nucleotide sequence ID" value="NZ_CABJFJ010000006.1"/>
</dbReference>
<keyword evidence="1" id="KW-0732">Signal</keyword>
<dbReference type="InterPro" id="IPR036452">
    <property type="entry name" value="Ribo_hydro-like"/>
</dbReference>
<dbReference type="GO" id="GO:0016799">
    <property type="term" value="F:hydrolase activity, hydrolyzing N-glycosyl compounds"/>
    <property type="evidence" value="ECO:0007669"/>
    <property type="project" value="InterPro"/>
</dbReference>
<feature type="signal peptide" evidence="1">
    <location>
        <begin position="1"/>
        <end position="21"/>
    </location>
</feature>
<gene>
    <name evidence="3" type="ORF">DW833_06675</name>
</gene>
<dbReference type="Pfam" id="PF07632">
    <property type="entry name" value="Sde182_NH-like"/>
    <property type="match status" value="1"/>
</dbReference>
<evidence type="ECO:0000313" key="3">
    <source>
        <dbReference type="EMBL" id="RHC65872.1"/>
    </source>
</evidence>
<dbReference type="Gene3D" id="3.90.245.10">
    <property type="entry name" value="Ribonucleoside hydrolase-like"/>
    <property type="match status" value="1"/>
</dbReference>
<dbReference type="Gene3D" id="2.60.40.10">
    <property type="entry name" value="Immunoglobulins"/>
    <property type="match status" value="1"/>
</dbReference>
<dbReference type="InterPro" id="IPR048527">
    <property type="entry name" value="Sde182_C"/>
</dbReference>
<accession>A0A414B6G6</accession>
<feature type="domain" description="BIG2" evidence="2">
    <location>
        <begin position="129"/>
        <end position="206"/>
    </location>
</feature>
<dbReference type="SMART" id="SM00635">
    <property type="entry name" value="BID_2"/>
    <property type="match status" value="2"/>
</dbReference>
<dbReference type="InterPro" id="IPR008964">
    <property type="entry name" value="Invasin/intimin_cell_adhesion"/>
</dbReference>
<dbReference type="InterPro" id="IPR013783">
    <property type="entry name" value="Ig-like_fold"/>
</dbReference>
<comment type="caution">
    <text evidence="3">The sequence shown here is derived from an EMBL/GenBank/DDBJ whole genome shotgun (WGS) entry which is preliminary data.</text>
</comment>
<protein>
    <submittedName>
        <fullName evidence="3">DUF1593 domain-containing protein</fullName>
    </submittedName>
</protein>
<proteinExistence type="predicted"/>
<dbReference type="Gene3D" id="2.60.40.1080">
    <property type="match status" value="2"/>
</dbReference>
<name>A0A414B6G6_9FIRM</name>
<dbReference type="Proteomes" id="UP000284621">
    <property type="component" value="Unassembled WGS sequence"/>
</dbReference>
<keyword evidence="4" id="KW-1185">Reference proteome</keyword>
<feature type="chain" id="PRO_5039181636" evidence="1">
    <location>
        <begin position="22"/>
        <end position="697"/>
    </location>
</feature>
<dbReference type="EMBL" id="QSID01000006">
    <property type="protein sequence ID" value="RHC65872.1"/>
    <property type="molecule type" value="Genomic_DNA"/>
</dbReference>
<dbReference type="AlphaFoldDB" id="A0A414B6G6"/>
<dbReference type="Pfam" id="PF21027">
    <property type="entry name" value="Sde0182_C"/>
    <property type="match status" value="1"/>
</dbReference>
<evidence type="ECO:0000259" key="2">
    <source>
        <dbReference type="SMART" id="SM00635"/>
    </source>
</evidence>
<dbReference type="InterPro" id="IPR003343">
    <property type="entry name" value="Big_2"/>
</dbReference>
<organism evidence="3 4">
    <name type="scientific">Anaerobutyricum hallii</name>
    <dbReference type="NCBI Taxonomy" id="39488"/>
    <lineage>
        <taxon>Bacteria</taxon>
        <taxon>Bacillati</taxon>
        <taxon>Bacillota</taxon>
        <taxon>Clostridia</taxon>
        <taxon>Lachnospirales</taxon>
        <taxon>Lachnospiraceae</taxon>
        <taxon>Anaerobutyricum</taxon>
    </lineage>
</organism>
<dbReference type="InterPro" id="IPR011483">
    <property type="entry name" value="Sde182_NH-like"/>
</dbReference>